<proteinExistence type="predicted"/>
<dbReference type="Proteomes" id="UP001156102">
    <property type="component" value="Unassembled WGS sequence"/>
</dbReference>
<dbReference type="Gene3D" id="3.40.710.10">
    <property type="entry name" value="DD-peptidase/beta-lactamase superfamily"/>
    <property type="match status" value="1"/>
</dbReference>
<organism evidence="3 4">
    <name type="scientific">Ectobacillus ponti</name>
    <dbReference type="NCBI Taxonomy" id="2961894"/>
    <lineage>
        <taxon>Bacteria</taxon>
        <taxon>Bacillati</taxon>
        <taxon>Bacillota</taxon>
        <taxon>Bacilli</taxon>
        <taxon>Bacillales</taxon>
        <taxon>Bacillaceae</taxon>
        <taxon>Ectobacillus</taxon>
    </lineage>
</organism>
<dbReference type="AlphaFoldDB" id="A0AA42BR68"/>
<evidence type="ECO:0000256" key="1">
    <source>
        <dbReference type="SAM" id="Phobius"/>
    </source>
</evidence>
<dbReference type="RefSeq" id="WP_254759087.1">
    <property type="nucleotide sequence ID" value="NZ_JANCLT010000005.1"/>
</dbReference>
<gene>
    <name evidence="3" type="ORF">NK662_11540</name>
</gene>
<keyword evidence="4" id="KW-1185">Reference proteome</keyword>
<dbReference type="GO" id="GO:0030655">
    <property type="term" value="P:beta-lactam antibiotic catabolic process"/>
    <property type="evidence" value="ECO:0007669"/>
    <property type="project" value="InterPro"/>
</dbReference>
<dbReference type="GO" id="GO:0046677">
    <property type="term" value="P:response to antibiotic"/>
    <property type="evidence" value="ECO:0007669"/>
    <property type="project" value="InterPro"/>
</dbReference>
<protein>
    <submittedName>
        <fullName evidence="3">Class A beta-lactamase-related serine hydrolase</fullName>
    </submittedName>
</protein>
<evidence type="ECO:0000313" key="3">
    <source>
        <dbReference type="EMBL" id="MCP8969174.1"/>
    </source>
</evidence>
<keyword evidence="1" id="KW-0472">Membrane</keyword>
<dbReference type="EMBL" id="JANCLT010000005">
    <property type="protein sequence ID" value="MCP8969174.1"/>
    <property type="molecule type" value="Genomic_DNA"/>
</dbReference>
<feature type="domain" description="Beta-lactamase class A catalytic" evidence="2">
    <location>
        <begin position="60"/>
        <end position="172"/>
    </location>
</feature>
<dbReference type="GO" id="GO:0008800">
    <property type="term" value="F:beta-lactamase activity"/>
    <property type="evidence" value="ECO:0007669"/>
    <property type="project" value="InterPro"/>
</dbReference>
<dbReference type="PANTHER" id="PTHR35333">
    <property type="entry name" value="BETA-LACTAMASE"/>
    <property type="match status" value="1"/>
</dbReference>
<dbReference type="PANTHER" id="PTHR35333:SF3">
    <property type="entry name" value="BETA-LACTAMASE-TYPE TRANSPEPTIDASE FOLD CONTAINING PROTEIN"/>
    <property type="match status" value="1"/>
</dbReference>
<keyword evidence="1" id="KW-0812">Transmembrane</keyword>
<dbReference type="InterPro" id="IPR045155">
    <property type="entry name" value="Beta-lactam_cat"/>
</dbReference>
<comment type="caution">
    <text evidence="3">The sequence shown here is derived from an EMBL/GenBank/DDBJ whole genome shotgun (WGS) entry which is preliminary data.</text>
</comment>
<keyword evidence="1" id="KW-1133">Transmembrane helix</keyword>
<dbReference type="InterPro" id="IPR000871">
    <property type="entry name" value="Beta-lactam_class-A"/>
</dbReference>
<accession>A0AA42BR68</accession>
<dbReference type="InterPro" id="IPR012338">
    <property type="entry name" value="Beta-lactam/transpept-like"/>
</dbReference>
<dbReference type="Pfam" id="PF13354">
    <property type="entry name" value="Beta-lactamase2"/>
    <property type="match status" value="1"/>
</dbReference>
<name>A0AA42BR68_9BACI</name>
<dbReference type="SUPFAM" id="SSF56601">
    <property type="entry name" value="beta-lactamase/transpeptidase-like"/>
    <property type="match status" value="1"/>
</dbReference>
<sequence>MKPGAWTAVILFAVAAMLGGGFLFAKKSSQQGGDILRYVETNKGKKRCALLIKRNDEVVYEANPDLVLPLASTVKLVVAYEFARQAAAGLIRPQELVSLHELRAYYVPGTDGGAHEEWLRDVENRPEWSEGAVTLEEAARGMMRFSSNANTEFLMDRLGIQNINRTMQELGLLHHRQLFPIVSSLYIPGYLHQELGLSKKEVQERMQRMTQSEYEQYAFLLHERLKKGNGLHKNIPLWSGPQYENIWSHRLPAASAADYVRLLERVNNERLLDPALQRQWKRIAETAPEPPPYRGKLRWAGQKGGYTASVLATAAYATDQAGNRTEIVFLADELSEEENKLLRGELKKFTYQTFLDHNVKQALR</sequence>
<feature type="transmembrane region" description="Helical" evidence="1">
    <location>
        <begin position="6"/>
        <end position="25"/>
    </location>
</feature>
<keyword evidence="3" id="KW-0378">Hydrolase</keyword>
<evidence type="ECO:0000313" key="4">
    <source>
        <dbReference type="Proteomes" id="UP001156102"/>
    </source>
</evidence>
<evidence type="ECO:0000259" key="2">
    <source>
        <dbReference type="Pfam" id="PF13354"/>
    </source>
</evidence>
<reference evidence="3" key="1">
    <citation type="submission" date="2022-07" db="EMBL/GenBank/DDBJ databases">
        <authorList>
            <person name="Li W.-J."/>
            <person name="Deng Q.-Q."/>
        </authorList>
    </citation>
    <scope>NUCLEOTIDE SEQUENCE</scope>
    <source>
        <strain evidence="3">SYSU M60031</strain>
    </source>
</reference>